<evidence type="ECO:0000256" key="1">
    <source>
        <dbReference type="SAM" id="MobiDB-lite"/>
    </source>
</evidence>
<dbReference type="AlphaFoldDB" id="A0AA36D5B2"/>
<comment type="caution">
    <text evidence="2">The sequence shown here is derived from an EMBL/GenBank/DDBJ whole genome shotgun (WGS) entry which is preliminary data.</text>
</comment>
<protein>
    <submittedName>
        <fullName evidence="2">Uncharacterized protein</fullName>
    </submittedName>
</protein>
<evidence type="ECO:0000313" key="2">
    <source>
        <dbReference type="EMBL" id="CAJ0581368.1"/>
    </source>
</evidence>
<dbReference type="PANTHER" id="PTHR34721:SF12">
    <property type="entry name" value="PROTEIN QUIVER"/>
    <property type="match status" value="1"/>
</dbReference>
<accession>A0AA36D5B2</accession>
<dbReference type="PANTHER" id="PTHR34721">
    <property type="entry name" value="PROTEIN CBG09734"/>
    <property type="match status" value="1"/>
</dbReference>
<evidence type="ECO:0000313" key="3">
    <source>
        <dbReference type="Proteomes" id="UP001177023"/>
    </source>
</evidence>
<dbReference type="Proteomes" id="UP001177023">
    <property type="component" value="Unassembled WGS sequence"/>
</dbReference>
<dbReference type="EMBL" id="CATQJA010002663">
    <property type="protein sequence ID" value="CAJ0581368.1"/>
    <property type="molecule type" value="Genomic_DNA"/>
</dbReference>
<sequence>MRRVGWCLLLIIPTAFAIQCNVCGDANLDEFGECEAQFPYDCDAYARRFSPDEKIYCRTTRHKATNGTYTILKECISESDHYKKFPEKEYPLDEECDLVEIDGQEVAYCLCRSGSLCNEKPIAEQFSLFEAKHPELFATDESPELSEVRSAPPRADAKVFRAGGDNAATFGAAARNQQLPIQPVNDLRFVKNSRDKLPSRETGTPEMKDMESAEIDALFRAREAARASPTLRETNSIGRIDAVMPAPPRSSGFVFSTNALDGSMIAPKTEELPGIQPVATFQAKPRAPPLPSPVLAVAPPSTLKCAQCGQGMLADESTDCTSQQTVDCVGTDTLCFTRQILLGTGQNAIEKMCVNSAVLENEYGESVVKDGCGEAHQGKVRYCVCNKNECNKESIIKQLEAQNPESIPARPAVNEEIVPKVPVPLVPIQPVNQPLPATEAPRTVQKALVPPQQPIVELKPPVERPAPIKPNVVAVAKNLVTASAEASLHCMMCTEAENTDPIADCTSSVPVACAGGRGDEEQTFCVTKQTQLATGLFSLEKKCTSREEFSIEFPDKKMESGCGVAFDGLINYCICTGDNCNRKSLLEQTQLYRGDSEDNENEQVDDGEELTQVKPEKKMPARQEFGGFNRVGPVPDSVDIRSELDRLKEKEQKSVDITALPADDLETRQRQWAQREAELARSASIVSLLTPLFFALLARLL</sequence>
<gene>
    <name evidence="2" type="ORF">MSPICULIGERA_LOCUS19529</name>
</gene>
<keyword evidence="3" id="KW-1185">Reference proteome</keyword>
<feature type="region of interest" description="Disordered" evidence="1">
    <location>
        <begin position="591"/>
        <end position="611"/>
    </location>
</feature>
<dbReference type="CDD" id="cd00117">
    <property type="entry name" value="TFP"/>
    <property type="match status" value="1"/>
</dbReference>
<organism evidence="2 3">
    <name type="scientific">Mesorhabditis spiculigera</name>
    <dbReference type="NCBI Taxonomy" id="96644"/>
    <lineage>
        <taxon>Eukaryota</taxon>
        <taxon>Metazoa</taxon>
        <taxon>Ecdysozoa</taxon>
        <taxon>Nematoda</taxon>
        <taxon>Chromadorea</taxon>
        <taxon>Rhabditida</taxon>
        <taxon>Rhabditina</taxon>
        <taxon>Rhabditomorpha</taxon>
        <taxon>Rhabditoidea</taxon>
        <taxon>Rhabditidae</taxon>
        <taxon>Mesorhabditinae</taxon>
        <taxon>Mesorhabditis</taxon>
    </lineage>
</organism>
<feature type="non-terminal residue" evidence="2">
    <location>
        <position position="1"/>
    </location>
</feature>
<feature type="compositionally biased region" description="Acidic residues" evidence="1">
    <location>
        <begin position="597"/>
        <end position="609"/>
    </location>
</feature>
<reference evidence="2" key="1">
    <citation type="submission" date="2023-06" db="EMBL/GenBank/DDBJ databases">
        <authorList>
            <person name="Delattre M."/>
        </authorList>
    </citation>
    <scope>NUCLEOTIDE SEQUENCE</scope>
    <source>
        <strain evidence="2">AF72</strain>
    </source>
</reference>
<name>A0AA36D5B2_9BILA</name>
<proteinExistence type="predicted"/>